<keyword evidence="2" id="KW-1185">Reference proteome</keyword>
<proteinExistence type="predicted"/>
<protein>
    <submittedName>
        <fullName evidence="1">Uncharacterized protein</fullName>
    </submittedName>
</protein>
<name>A0A448ZA35_9STRA</name>
<reference evidence="1 2" key="1">
    <citation type="submission" date="2019-01" db="EMBL/GenBank/DDBJ databases">
        <authorList>
            <person name="Ferrante I. M."/>
        </authorList>
    </citation>
    <scope>NUCLEOTIDE SEQUENCE [LARGE SCALE GENOMIC DNA]</scope>
    <source>
        <strain evidence="1 2">B856</strain>
    </source>
</reference>
<evidence type="ECO:0000313" key="1">
    <source>
        <dbReference type="EMBL" id="VEU38879.1"/>
    </source>
</evidence>
<dbReference type="EMBL" id="CAACVS010000192">
    <property type="protein sequence ID" value="VEU38879.1"/>
    <property type="molecule type" value="Genomic_DNA"/>
</dbReference>
<organism evidence="1 2">
    <name type="scientific">Pseudo-nitzschia multistriata</name>
    <dbReference type="NCBI Taxonomy" id="183589"/>
    <lineage>
        <taxon>Eukaryota</taxon>
        <taxon>Sar</taxon>
        <taxon>Stramenopiles</taxon>
        <taxon>Ochrophyta</taxon>
        <taxon>Bacillariophyta</taxon>
        <taxon>Bacillariophyceae</taxon>
        <taxon>Bacillariophycidae</taxon>
        <taxon>Bacillariales</taxon>
        <taxon>Bacillariaceae</taxon>
        <taxon>Pseudo-nitzschia</taxon>
    </lineage>
</organism>
<dbReference type="Proteomes" id="UP000291116">
    <property type="component" value="Unassembled WGS sequence"/>
</dbReference>
<accession>A0A448ZA35</accession>
<sequence>MSLVSRLSPCSNTKGMKSGVQPCTGWAAKAGWDPSGDPSALRSVGIPESTRAAAAGSARTILVSGELALSGLVELPVGLRLELVAEEPAVLLRKLCGLLHHAGSLSGLGGDNDLGAEHAHELAAFHAEGLRHGNHALVAPLSAHHGYGDSRVPGGCLDDRVPGLELAFLLCRLDDGKSQTVLDGGKGVGEFGLGIDGHTRGPGHGIAELDHGGVAHHFGNVFEGGTVAFSAGLGGEGSSCSRCVWDAEKGAGGGGLGDEDCGCVEELHCRFCSFGWGGWNGVFARLCRGRLLNGFENLKCFLAAQNTCNKE</sequence>
<gene>
    <name evidence="1" type="ORF">PSNMU_V1.4_AUG-EV-PASAV3_0057320</name>
</gene>
<dbReference type="AlphaFoldDB" id="A0A448ZA35"/>
<evidence type="ECO:0000313" key="2">
    <source>
        <dbReference type="Proteomes" id="UP000291116"/>
    </source>
</evidence>